<keyword evidence="8" id="KW-1185">Reference proteome</keyword>
<dbReference type="SMART" id="SM00558">
    <property type="entry name" value="JmjC"/>
    <property type="match status" value="1"/>
</dbReference>
<sequence length="395" mass="43492">MIDLIVEVLGGDRFLAQDLGRTHRVYPASSADRDRFAGLLAWAALNQLLDTHRLEPPRLRLSADSATIPASEYSERRTYRRMAPWEAPQPHLVAEQLRNGATLVLDAIEEMHPPIGAMVSTLERHLRTGVQVNAYASWTAREGFGVHWDDHDVIVLQVSGAKRWRIYGPTRPAPLYRDVEFDDAPPEHPIDEFVLQAGDALHVPRGWWHAAAASTGQHSLHLTCGLSTHTGIDLLSWVVDELRAQASVRADLPRLADPDAQTVWRRQMSKLLAERLNDPLVIDAYLAARDAASGARGGFSLPHAVHDRLKDDPDLQVRLVTPRAVLHRTEQTLTLEAAGQRWTLASQATPLLEALSSGRPATLSTLAQAGNVTTDQAVDLLDQLLRSGIIAVGEA</sequence>
<keyword evidence="6" id="KW-0689">Ribosomal protein</keyword>
<comment type="cofactor">
    <cofactor evidence="1">
        <name>Fe(2+)</name>
        <dbReference type="ChEBI" id="CHEBI:29033"/>
    </cofactor>
</comment>
<evidence type="ECO:0000256" key="1">
    <source>
        <dbReference type="ARBA" id="ARBA00001954"/>
    </source>
</evidence>
<dbReference type="Pfam" id="PF08007">
    <property type="entry name" value="JmjC_2"/>
    <property type="match status" value="1"/>
</dbReference>
<dbReference type="PROSITE" id="PS51184">
    <property type="entry name" value="JMJC"/>
    <property type="match status" value="1"/>
</dbReference>
<gene>
    <name evidence="6" type="ORF">F4557_000245</name>
    <name evidence="5" type="ORF">GCM10009546_02260</name>
</gene>
<keyword evidence="3" id="KW-0408">Iron</keyword>
<dbReference type="GO" id="GO:0046872">
    <property type="term" value="F:metal ion binding"/>
    <property type="evidence" value="ECO:0007669"/>
    <property type="project" value="UniProtKB-KW"/>
</dbReference>
<keyword evidence="6" id="KW-0687">Ribonucleoprotein</keyword>
<comment type="caution">
    <text evidence="6">The sequence shown here is derived from an EMBL/GenBank/DDBJ whole genome shotgun (WGS) entry which is preliminary data.</text>
</comment>
<protein>
    <submittedName>
        <fullName evidence="6">Ribosomal protein L16 Arg81 hydroxylase</fullName>
    </submittedName>
</protein>
<reference evidence="6 7" key="3">
    <citation type="submission" date="2020-08" db="EMBL/GenBank/DDBJ databases">
        <title>Sequencing the genomes of 1000 actinobacteria strains.</title>
        <authorList>
            <person name="Klenk H.-P."/>
        </authorList>
    </citation>
    <scope>NUCLEOTIDE SEQUENCE [LARGE SCALE GENOMIC DNA]</scope>
    <source>
        <strain evidence="6 7">DSM 44772</strain>
    </source>
</reference>
<evidence type="ECO:0000256" key="3">
    <source>
        <dbReference type="ARBA" id="ARBA00023004"/>
    </source>
</evidence>
<accession>A0A7W7I797</accession>
<evidence type="ECO:0000313" key="5">
    <source>
        <dbReference type="EMBL" id="GAA0543759.1"/>
    </source>
</evidence>
<evidence type="ECO:0000313" key="6">
    <source>
        <dbReference type="EMBL" id="MBB4771827.1"/>
    </source>
</evidence>
<feature type="domain" description="JmjC" evidence="4">
    <location>
        <begin position="92"/>
        <end position="243"/>
    </location>
</feature>
<organism evidence="6 7">
    <name type="scientific">Actinomadura livida</name>
    <dbReference type="NCBI Taxonomy" id="79909"/>
    <lineage>
        <taxon>Bacteria</taxon>
        <taxon>Bacillati</taxon>
        <taxon>Actinomycetota</taxon>
        <taxon>Actinomycetes</taxon>
        <taxon>Streptosporangiales</taxon>
        <taxon>Thermomonosporaceae</taxon>
        <taxon>Actinomadura</taxon>
    </lineage>
</organism>
<proteinExistence type="predicted"/>
<keyword evidence="2" id="KW-0479">Metal-binding</keyword>
<evidence type="ECO:0000259" key="4">
    <source>
        <dbReference type="PROSITE" id="PS51184"/>
    </source>
</evidence>
<dbReference type="AlphaFoldDB" id="A0A7W7I797"/>
<dbReference type="InterPro" id="IPR003347">
    <property type="entry name" value="JmjC_dom"/>
</dbReference>
<evidence type="ECO:0000313" key="8">
    <source>
        <dbReference type="Proteomes" id="UP001501427"/>
    </source>
</evidence>
<dbReference type="InterPro" id="IPR039994">
    <property type="entry name" value="NO66-like"/>
</dbReference>
<reference evidence="5" key="1">
    <citation type="journal article" date="2014" name="Int. J. Syst. Evol. Microbiol.">
        <title>Complete genome of a new Firmicutes species belonging to the dominant human colonic microbiota ('Ruminococcus bicirculans') reveals two chromosomes and a selective capacity to utilize plant glucans.</title>
        <authorList>
            <consortium name="NISC Comparative Sequencing Program"/>
            <person name="Wegmann U."/>
            <person name="Louis P."/>
            <person name="Goesmann A."/>
            <person name="Henrissat B."/>
            <person name="Duncan S.H."/>
            <person name="Flint H.J."/>
        </authorList>
    </citation>
    <scope>NUCLEOTIDE SEQUENCE</scope>
    <source>
        <strain evidence="5">JCM 10667</strain>
    </source>
</reference>
<dbReference type="EMBL" id="JACHMV010000001">
    <property type="protein sequence ID" value="MBB4771827.1"/>
    <property type="molecule type" value="Genomic_DNA"/>
</dbReference>
<dbReference type="Proteomes" id="UP000549343">
    <property type="component" value="Unassembled WGS sequence"/>
</dbReference>
<dbReference type="EMBL" id="BAAAHD010000001">
    <property type="protein sequence ID" value="GAA0543759.1"/>
    <property type="molecule type" value="Genomic_DNA"/>
</dbReference>
<dbReference type="Gene3D" id="2.60.120.650">
    <property type="entry name" value="Cupin"/>
    <property type="match status" value="1"/>
</dbReference>
<reference evidence="8" key="2">
    <citation type="journal article" date="2019" name="Int. J. Syst. Evol. Microbiol.">
        <title>The Global Catalogue of Microorganisms (GCM) 10K type strain sequencing project: providing services to taxonomists for standard genome sequencing and annotation.</title>
        <authorList>
            <consortium name="The Broad Institute Genomics Platform"/>
            <consortium name="The Broad Institute Genome Sequencing Center for Infectious Disease"/>
            <person name="Wu L."/>
            <person name="Ma J."/>
        </authorList>
    </citation>
    <scope>NUCLEOTIDE SEQUENCE [LARGE SCALE GENOMIC DNA]</scope>
    <source>
        <strain evidence="8">JCM 10667</strain>
    </source>
</reference>
<reference evidence="5" key="4">
    <citation type="submission" date="2023-12" db="EMBL/GenBank/DDBJ databases">
        <authorList>
            <person name="Sun Q."/>
            <person name="Inoue M."/>
        </authorList>
    </citation>
    <scope>NUCLEOTIDE SEQUENCE</scope>
    <source>
        <strain evidence="5">JCM 10667</strain>
    </source>
</reference>
<dbReference type="Proteomes" id="UP001501427">
    <property type="component" value="Unassembled WGS sequence"/>
</dbReference>
<dbReference type="PANTHER" id="PTHR13096:SF8">
    <property type="entry name" value="RIBOSOMAL OXYGENASE 1"/>
    <property type="match status" value="1"/>
</dbReference>
<dbReference type="RefSeq" id="WP_221480493.1">
    <property type="nucleotide sequence ID" value="NZ_BAAAHD010000001.1"/>
</dbReference>
<name>A0A7W7I797_9ACTN</name>
<dbReference type="PANTHER" id="PTHR13096">
    <property type="entry name" value="MINA53 MYC INDUCED NUCLEAR ANTIGEN"/>
    <property type="match status" value="1"/>
</dbReference>
<evidence type="ECO:0000313" key="7">
    <source>
        <dbReference type="Proteomes" id="UP000549343"/>
    </source>
</evidence>
<dbReference type="SUPFAM" id="SSF51197">
    <property type="entry name" value="Clavaminate synthase-like"/>
    <property type="match status" value="1"/>
</dbReference>
<dbReference type="GO" id="GO:0005840">
    <property type="term" value="C:ribosome"/>
    <property type="evidence" value="ECO:0007669"/>
    <property type="project" value="UniProtKB-KW"/>
</dbReference>
<evidence type="ECO:0000256" key="2">
    <source>
        <dbReference type="ARBA" id="ARBA00022723"/>
    </source>
</evidence>